<dbReference type="InterPro" id="IPR001173">
    <property type="entry name" value="Glyco_trans_2-like"/>
</dbReference>
<feature type="domain" description="Glycosyltransferase 2-like" evidence="1">
    <location>
        <begin position="331"/>
        <end position="462"/>
    </location>
</feature>
<gene>
    <name evidence="2" type="ORF">CLV45_1198</name>
</gene>
<sequence>MPPVLLSLVTWNSAAFVEACLTAALAQTYRDFELWVIDNDSQDDTCARVEALAATDPRLRLYRRPDNTGFCGGHNYALDHSDSAYVLLVNPDVVMQPDYLTRALAAIGQDERIGVVCGLLVQTTEADPTIDSAGMTALPDGRYSLRLHGQRLSSANLTAGYVDGADGALPLLRRHFINDLRVEGYFFDPRFFAHKEDWDIAWRGRLYGWRTWFEPACRALHPRQFLPGQLRLRTRLAGVMKQDAVKNQWMLLMKNIPRWQFLRILPRLLPRQLAIFAYSLLFERSSLPAFHYVWQNWQQIRHTRKLVQSRVRQGWQPAPHSPGMPHKPLLSICVPTYHRPELLARTLQSIGPLPPDVEVIVSDNSTDNDDCQHMAQRLLAGQPADQWHYYRNPPGSTIVDNFAVCVSRARGHYIYHLHDDDYLLPGGLTTMMRMLRHARDEHHVLVFGVELVDSQGRVMRHQTVRRRQVWQPAEALEQVLTNSSLIRMPAIVASKAAYHKAGGPDLQQGNTVDTDMWARIFAHHPVLRVPDKVAAYTIHEGAATSRMFTKITIGQLLRIFEKSEALLPQSRLRRAKAKFFHQFILAGTYRSLKQHDLASAQEIFRLFDEPSLRELSWPLRWLPLRLAFTALNGLYLWEKYVRYTPEELVP</sequence>
<evidence type="ECO:0000313" key="3">
    <source>
        <dbReference type="Proteomes" id="UP000228535"/>
    </source>
</evidence>
<dbReference type="InterPro" id="IPR050834">
    <property type="entry name" value="Glycosyltransf_2"/>
</dbReference>
<dbReference type="Proteomes" id="UP000228535">
    <property type="component" value="Unassembled WGS sequence"/>
</dbReference>
<feature type="domain" description="Glycosyltransferase 2-like" evidence="1">
    <location>
        <begin position="9"/>
        <end position="124"/>
    </location>
</feature>
<dbReference type="AlphaFoldDB" id="A0A2M9BP98"/>
<dbReference type="OrthoDB" id="1334872at2"/>
<evidence type="ECO:0000313" key="2">
    <source>
        <dbReference type="EMBL" id="PJJ59776.1"/>
    </source>
</evidence>
<evidence type="ECO:0000259" key="1">
    <source>
        <dbReference type="Pfam" id="PF00535"/>
    </source>
</evidence>
<reference evidence="2 3" key="1">
    <citation type="submission" date="2017-11" db="EMBL/GenBank/DDBJ databases">
        <title>Genomic Encyclopedia of Archaeal and Bacterial Type Strains, Phase II (KMG-II): From Individual Species to Whole Genera.</title>
        <authorList>
            <person name="Goeker M."/>
        </authorList>
    </citation>
    <scope>NUCLEOTIDE SEQUENCE [LARGE SCALE GENOMIC DNA]</scope>
    <source>
        <strain evidence="2 3">DSM 11115</strain>
    </source>
</reference>
<dbReference type="GO" id="GO:0016740">
    <property type="term" value="F:transferase activity"/>
    <property type="evidence" value="ECO:0007669"/>
    <property type="project" value="UniProtKB-KW"/>
</dbReference>
<dbReference type="SUPFAM" id="SSF53448">
    <property type="entry name" value="Nucleotide-diphospho-sugar transferases"/>
    <property type="match status" value="2"/>
</dbReference>
<protein>
    <submittedName>
        <fullName evidence="2">GT2 family glycosyltransferase</fullName>
    </submittedName>
</protein>
<dbReference type="EMBL" id="PGFA01000001">
    <property type="protein sequence ID" value="PJJ59776.1"/>
    <property type="molecule type" value="Genomic_DNA"/>
</dbReference>
<dbReference type="Gene3D" id="3.90.550.10">
    <property type="entry name" value="Spore Coat Polysaccharide Biosynthesis Protein SpsA, Chain A"/>
    <property type="match status" value="2"/>
</dbReference>
<dbReference type="InterPro" id="IPR029044">
    <property type="entry name" value="Nucleotide-diphossugar_trans"/>
</dbReference>
<comment type="caution">
    <text evidence="2">The sequence shown here is derived from an EMBL/GenBank/DDBJ whole genome shotgun (WGS) entry which is preliminary data.</text>
</comment>
<dbReference type="RefSeq" id="WP_100335470.1">
    <property type="nucleotide sequence ID" value="NZ_PGFA01000001.1"/>
</dbReference>
<keyword evidence="3" id="KW-1185">Reference proteome</keyword>
<keyword evidence="2" id="KW-0808">Transferase</keyword>
<dbReference type="CDD" id="cd04186">
    <property type="entry name" value="GT_2_like_c"/>
    <property type="match status" value="1"/>
</dbReference>
<accession>A0A2M9BP98</accession>
<proteinExistence type="predicted"/>
<dbReference type="Pfam" id="PF00535">
    <property type="entry name" value="Glycos_transf_2"/>
    <property type="match status" value="2"/>
</dbReference>
<dbReference type="PANTHER" id="PTHR43685:SF2">
    <property type="entry name" value="GLYCOSYLTRANSFERASE 2-LIKE DOMAIN-CONTAINING PROTEIN"/>
    <property type="match status" value="1"/>
</dbReference>
<organism evidence="2 3">
    <name type="scientific">Hymenobacter chitinivorans DSM 11115</name>
    <dbReference type="NCBI Taxonomy" id="1121954"/>
    <lineage>
        <taxon>Bacteria</taxon>
        <taxon>Pseudomonadati</taxon>
        <taxon>Bacteroidota</taxon>
        <taxon>Cytophagia</taxon>
        <taxon>Cytophagales</taxon>
        <taxon>Hymenobacteraceae</taxon>
        <taxon>Hymenobacter</taxon>
    </lineage>
</organism>
<name>A0A2M9BP98_9BACT</name>
<dbReference type="PANTHER" id="PTHR43685">
    <property type="entry name" value="GLYCOSYLTRANSFERASE"/>
    <property type="match status" value="1"/>
</dbReference>